<protein>
    <submittedName>
        <fullName evidence="2">Uncharacterized protein</fullName>
    </submittedName>
</protein>
<keyword evidence="3" id="KW-1185">Reference proteome</keyword>
<comment type="caution">
    <text evidence="2">The sequence shown here is derived from an EMBL/GenBank/DDBJ whole genome shotgun (WGS) entry which is preliminary data.</text>
</comment>
<sequence>MSTSLNEEDESTLMQDDFEGTETDDDAKFLVCDEDESSGTEINTEDFQLNQDNRITFERFEKWILSPDGGEKETKSVSLVVRQLEKILIMPGTENIESLLDKAQIRNKFYPESKATLKAGTTISYLHSLRTFYIFAMTEDDVGISQECVKMADALYRKCGPQDFFTPRSRQSLFRRKLEGMGGHLCEMCKKSSWHRRGRHRFVFKLERSESTLTSVWRKAGMIVNNTRTSGTLMRKS</sequence>
<feature type="region of interest" description="Disordered" evidence="1">
    <location>
        <begin position="1"/>
        <end position="26"/>
    </location>
</feature>
<dbReference type="Proteomes" id="UP000275408">
    <property type="component" value="Unassembled WGS sequence"/>
</dbReference>
<reference evidence="2 3" key="1">
    <citation type="journal article" date="2018" name="Sci. Rep.">
        <title>Comparative analysis of the Pocillopora damicornis genome highlights role of immune system in coral evolution.</title>
        <authorList>
            <person name="Cunning R."/>
            <person name="Bay R.A."/>
            <person name="Gillette P."/>
            <person name="Baker A.C."/>
            <person name="Traylor-Knowles N."/>
        </authorList>
    </citation>
    <scope>NUCLEOTIDE SEQUENCE [LARGE SCALE GENOMIC DNA]</scope>
    <source>
        <strain evidence="2">RSMAS</strain>
        <tissue evidence="2">Whole animal</tissue>
    </source>
</reference>
<organism evidence="2 3">
    <name type="scientific">Pocillopora damicornis</name>
    <name type="common">Cauliflower coral</name>
    <name type="synonym">Millepora damicornis</name>
    <dbReference type="NCBI Taxonomy" id="46731"/>
    <lineage>
        <taxon>Eukaryota</taxon>
        <taxon>Metazoa</taxon>
        <taxon>Cnidaria</taxon>
        <taxon>Anthozoa</taxon>
        <taxon>Hexacorallia</taxon>
        <taxon>Scleractinia</taxon>
        <taxon>Astrocoeniina</taxon>
        <taxon>Pocilloporidae</taxon>
        <taxon>Pocillopora</taxon>
    </lineage>
</organism>
<proteinExistence type="predicted"/>
<accession>A0A3M6UG36</accession>
<gene>
    <name evidence="2" type="ORF">pdam_00022936</name>
</gene>
<dbReference type="EMBL" id="RCHS01001597">
    <property type="protein sequence ID" value="RMX52647.1"/>
    <property type="molecule type" value="Genomic_DNA"/>
</dbReference>
<name>A0A3M6UG36_POCDA</name>
<evidence type="ECO:0000256" key="1">
    <source>
        <dbReference type="SAM" id="MobiDB-lite"/>
    </source>
</evidence>
<dbReference type="AlphaFoldDB" id="A0A3M6UG36"/>
<evidence type="ECO:0000313" key="2">
    <source>
        <dbReference type="EMBL" id="RMX52647.1"/>
    </source>
</evidence>
<feature type="compositionally biased region" description="Acidic residues" evidence="1">
    <location>
        <begin position="1"/>
        <end position="25"/>
    </location>
</feature>
<evidence type="ECO:0000313" key="3">
    <source>
        <dbReference type="Proteomes" id="UP000275408"/>
    </source>
</evidence>